<evidence type="ECO:0000313" key="2">
    <source>
        <dbReference type="EMBL" id="KAD3068146.1"/>
    </source>
</evidence>
<dbReference type="Proteomes" id="UP000326396">
    <property type="component" value="Linkage Group LG7"/>
</dbReference>
<feature type="region of interest" description="Disordered" evidence="1">
    <location>
        <begin position="1"/>
        <end position="21"/>
    </location>
</feature>
<gene>
    <name evidence="2" type="ORF">E3N88_36026</name>
</gene>
<organism evidence="2 3">
    <name type="scientific">Mikania micrantha</name>
    <name type="common">bitter vine</name>
    <dbReference type="NCBI Taxonomy" id="192012"/>
    <lineage>
        <taxon>Eukaryota</taxon>
        <taxon>Viridiplantae</taxon>
        <taxon>Streptophyta</taxon>
        <taxon>Embryophyta</taxon>
        <taxon>Tracheophyta</taxon>
        <taxon>Spermatophyta</taxon>
        <taxon>Magnoliopsida</taxon>
        <taxon>eudicotyledons</taxon>
        <taxon>Gunneridae</taxon>
        <taxon>Pentapetalae</taxon>
        <taxon>asterids</taxon>
        <taxon>campanulids</taxon>
        <taxon>Asterales</taxon>
        <taxon>Asteraceae</taxon>
        <taxon>Asteroideae</taxon>
        <taxon>Heliantheae alliance</taxon>
        <taxon>Eupatorieae</taxon>
        <taxon>Mikania</taxon>
    </lineage>
</organism>
<evidence type="ECO:0000256" key="1">
    <source>
        <dbReference type="SAM" id="MobiDB-lite"/>
    </source>
</evidence>
<name>A0A5N6M3L8_9ASTR</name>
<accession>A0A5N6M3L8</accession>
<keyword evidence="3" id="KW-1185">Reference proteome</keyword>
<sequence>MPPIQSKLAGIRTHTTEAPMPLDHKAMGHYARGALDIRYEVAAGRLSKKAAARRIDRRSKKAACVCFVSSRPQTGAEVDHNFFVIRLRKKGKVREQQEPDQQQQVDWIRQEARKSET</sequence>
<dbReference type="EMBL" id="SZYD01000017">
    <property type="protein sequence ID" value="KAD3068146.1"/>
    <property type="molecule type" value="Genomic_DNA"/>
</dbReference>
<feature type="compositionally biased region" description="Basic and acidic residues" evidence="1">
    <location>
        <begin position="108"/>
        <end position="117"/>
    </location>
</feature>
<comment type="caution">
    <text evidence="2">The sequence shown here is derived from an EMBL/GenBank/DDBJ whole genome shotgun (WGS) entry which is preliminary data.</text>
</comment>
<protein>
    <submittedName>
        <fullName evidence="2">Uncharacterized protein</fullName>
    </submittedName>
</protein>
<evidence type="ECO:0000313" key="3">
    <source>
        <dbReference type="Proteomes" id="UP000326396"/>
    </source>
</evidence>
<proteinExistence type="predicted"/>
<reference evidence="2 3" key="1">
    <citation type="submission" date="2019-05" db="EMBL/GenBank/DDBJ databases">
        <title>Mikania micrantha, genome provides insights into the molecular mechanism of rapid growth.</title>
        <authorList>
            <person name="Liu B."/>
        </authorList>
    </citation>
    <scope>NUCLEOTIDE SEQUENCE [LARGE SCALE GENOMIC DNA]</scope>
    <source>
        <strain evidence="2">NLD-2019</strain>
        <tissue evidence="2">Leaf</tissue>
    </source>
</reference>
<dbReference type="AlphaFoldDB" id="A0A5N6M3L8"/>
<feature type="region of interest" description="Disordered" evidence="1">
    <location>
        <begin position="91"/>
        <end position="117"/>
    </location>
</feature>